<dbReference type="Proteomes" id="UP000232688">
    <property type="component" value="Unassembled WGS sequence"/>
</dbReference>
<comment type="caution">
    <text evidence="2">The sequence shown here is derived from an EMBL/GenBank/DDBJ whole genome shotgun (WGS) entry which is preliminary data.</text>
</comment>
<proteinExistence type="predicted"/>
<accession>A0A2N0R7D6</accession>
<organism evidence="2 3">
    <name type="scientific">Rhizophagus irregularis</name>
    <dbReference type="NCBI Taxonomy" id="588596"/>
    <lineage>
        <taxon>Eukaryota</taxon>
        <taxon>Fungi</taxon>
        <taxon>Fungi incertae sedis</taxon>
        <taxon>Mucoromycota</taxon>
        <taxon>Glomeromycotina</taxon>
        <taxon>Glomeromycetes</taxon>
        <taxon>Glomerales</taxon>
        <taxon>Glomeraceae</taxon>
        <taxon>Rhizophagus</taxon>
    </lineage>
</organism>
<feature type="region of interest" description="Disordered" evidence="1">
    <location>
        <begin position="64"/>
        <end position="127"/>
    </location>
</feature>
<dbReference type="VEuPathDB" id="FungiDB:RhiirA1_469777"/>
<evidence type="ECO:0000313" key="2">
    <source>
        <dbReference type="EMBL" id="PKC59217.1"/>
    </source>
</evidence>
<dbReference type="AlphaFoldDB" id="A0A2N0R7D6"/>
<evidence type="ECO:0000313" key="3">
    <source>
        <dbReference type="Proteomes" id="UP000232688"/>
    </source>
</evidence>
<dbReference type="EMBL" id="LLXH01001379">
    <property type="protein sequence ID" value="PKC59217.1"/>
    <property type="molecule type" value="Genomic_DNA"/>
</dbReference>
<sequence>MVFCKLESSRTKTKREIPGRKGKRKLVGYFKKWEAVRKVLDNHQVLSSEGIRLQWCQHSTPNLKKVPLTKDYSGGKKAHSSNAKSKKKDDKSSVKAPNTSNKLKKPLDQKAKASEKLDNSNKKAKGGNSLNKEVLAKILELFVLVISIAKSFYV</sequence>
<feature type="compositionally biased region" description="Basic and acidic residues" evidence="1">
    <location>
        <begin position="105"/>
        <end position="121"/>
    </location>
</feature>
<reference evidence="2 3" key="2">
    <citation type="submission" date="2017-10" db="EMBL/GenBank/DDBJ databases">
        <title>Genome analyses suggest a sexual origin of heterokaryosis in a supposedly ancient asexual fungus.</title>
        <authorList>
            <person name="Corradi N."/>
            <person name="Sedzielewska K."/>
            <person name="Noel J."/>
            <person name="Charron P."/>
            <person name="Farinelli L."/>
            <person name="Marton T."/>
            <person name="Kruger M."/>
            <person name="Pelin A."/>
            <person name="Brachmann A."/>
            <person name="Corradi N."/>
        </authorList>
    </citation>
    <scope>NUCLEOTIDE SEQUENCE [LARGE SCALE GENOMIC DNA]</scope>
    <source>
        <strain evidence="2 3">A1</strain>
    </source>
</reference>
<gene>
    <name evidence="2" type="ORF">RhiirA1_469777</name>
</gene>
<name>A0A2N0R7D6_9GLOM</name>
<evidence type="ECO:0000256" key="1">
    <source>
        <dbReference type="SAM" id="MobiDB-lite"/>
    </source>
</evidence>
<protein>
    <submittedName>
        <fullName evidence="2">Uncharacterized protein</fullName>
    </submittedName>
</protein>
<reference evidence="2 3" key="1">
    <citation type="submission" date="2017-10" db="EMBL/GenBank/DDBJ databases">
        <title>Extensive intraspecific genome diversity in a model arbuscular mycorrhizal fungus.</title>
        <authorList>
            <person name="Chen E.C.H."/>
            <person name="Morin E."/>
            <person name="Baudet D."/>
            <person name="Noel J."/>
            <person name="Ndikumana S."/>
            <person name="Charron P."/>
            <person name="St-Onge C."/>
            <person name="Giorgi J."/>
            <person name="Grigoriev I.V."/>
            <person name="Roux C."/>
            <person name="Martin F.M."/>
            <person name="Corradi N."/>
        </authorList>
    </citation>
    <scope>NUCLEOTIDE SEQUENCE [LARGE SCALE GENOMIC DNA]</scope>
    <source>
        <strain evidence="2 3">A1</strain>
    </source>
</reference>